<dbReference type="GO" id="GO:0005886">
    <property type="term" value="C:plasma membrane"/>
    <property type="evidence" value="ECO:0007669"/>
    <property type="project" value="UniProtKB-SubCell"/>
</dbReference>
<keyword evidence="6 13" id="KW-0812">Transmembrane</keyword>
<evidence type="ECO:0000256" key="4">
    <source>
        <dbReference type="ARBA" id="ARBA00022448"/>
    </source>
</evidence>
<dbReference type="InterPro" id="IPR005838">
    <property type="entry name" value="T3SS_IM_P"/>
</dbReference>
<keyword evidence="12" id="KW-1006">Bacterial flagellum protein export</keyword>
<evidence type="ECO:0000256" key="1">
    <source>
        <dbReference type="ARBA" id="ARBA00004117"/>
    </source>
</evidence>
<evidence type="ECO:0000256" key="6">
    <source>
        <dbReference type="ARBA" id="ARBA00022692"/>
    </source>
</evidence>
<proteinExistence type="predicted"/>
<name>A0A382AGW9_9ZZZZ</name>
<feature type="transmembrane region" description="Helical" evidence="13">
    <location>
        <begin position="43"/>
        <end position="75"/>
    </location>
</feature>
<keyword evidence="10 13" id="KW-0472">Membrane</keyword>
<dbReference type="AlphaFoldDB" id="A0A382AGW9"/>
<dbReference type="InterPro" id="IPR005837">
    <property type="entry name" value="FliP"/>
</dbReference>
<comment type="subcellular location">
    <subcellularLocation>
        <location evidence="1">Bacterial flagellum basal body</location>
    </subcellularLocation>
    <subcellularLocation>
        <location evidence="2">Cell membrane</location>
        <topology evidence="2">Multi-pass membrane protein</topology>
    </subcellularLocation>
</comment>
<dbReference type="GO" id="GO:0009425">
    <property type="term" value="C:bacterial-type flagellum basal body"/>
    <property type="evidence" value="ECO:0007669"/>
    <property type="project" value="UniProtKB-SubCell"/>
</dbReference>
<evidence type="ECO:0000256" key="3">
    <source>
        <dbReference type="ARBA" id="ARBA00021714"/>
    </source>
</evidence>
<accession>A0A382AGW9</accession>
<evidence type="ECO:0000256" key="5">
    <source>
        <dbReference type="ARBA" id="ARBA00022475"/>
    </source>
</evidence>
<dbReference type="PRINTS" id="PR01302">
    <property type="entry name" value="TYPE3IMPPROT"/>
</dbReference>
<dbReference type="PROSITE" id="PS01061">
    <property type="entry name" value="FLIP_2"/>
    <property type="match status" value="1"/>
</dbReference>
<evidence type="ECO:0000256" key="13">
    <source>
        <dbReference type="SAM" id="Phobius"/>
    </source>
</evidence>
<evidence type="ECO:0000256" key="7">
    <source>
        <dbReference type="ARBA" id="ARBA00022795"/>
    </source>
</evidence>
<dbReference type="NCBIfam" id="NF009438">
    <property type="entry name" value="PRK12797.1"/>
    <property type="match status" value="1"/>
</dbReference>
<evidence type="ECO:0000256" key="8">
    <source>
        <dbReference type="ARBA" id="ARBA00022927"/>
    </source>
</evidence>
<keyword evidence="7" id="KW-1005">Bacterial flagellum biogenesis</keyword>
<evidence type="ECO:0000256" key="10">
    <source>
        <dbReference type="ARBA" id="ARBA00023136"/>
    </source>
</evidence>
<evidence type="ECO:0000256" key="12">
    <source>
        <dbReference type="ARBA" id="ARBA00023225"/>
    </source>
</evidence>
<evidence type="ECO:0000256" key="11">
    <source>
        <dbReference type="ARBA" id="ARBA00023143"/>
    </source>
</evidence>
<evidence type="ECO:0000313" key="14">
    <source>
        <dbReference type="EMBL" id="SVB00207.1"/>
    </source>
</evidence>
<dbReference type="EMBL" id="UINC01025150">
    <property type="protein sequence ID" value="SVB00207.1"/>
    <property type="molecule type" value="Genomic_DNA"/>
</dbReference>
<dbReference type="Pfam" id="PF00813">
    <property type="entry name" value="FliP"/>
    <property type="match status" value="1"/>
</dbReference>
<reference evidence="14" key="1">
    <citation type="submission" date="2018-05" db="EMBL/GenBank/DDBJ databases">
        <authorList>
            <person name="Lanie J.A."/>
            <person name="Ng W.-L."/>
            <person name="Kazmierczak K.M."/>
            <person name="Andrzejewski T.M."/>
            <person name="Davidsen T.M."/>
            <person name="Wayne K.J."/>
            <person name="Tettelin H."/>
            <person name="Glass J.I."/>
            <person name="Rusch D."/>
            <person name="Podicherti R."/>
            <person name="Tsui H.-C.T."/>
            <person name="Winkler M.E."/>
        </authorList>
    </citation>
    <scope>NUCLEOTIDE SEQUENCE</scope>
</reference>
<organism evidence="14">
    <name type="scientific">marine metagenome</name>
    <dbReference type="NCBI Taxonomy" id="408172"/>
    <lineage>
        <taxon>unclassified sequences</taxon>
        <taxon>metagenomes</taxon>
        <taxon>ecological metagenomes</taxon>
    </lineage>
</organism>
<dbReference type="NCBIfam" id="TIGR01103">
    <property type="entry name" value="fliP"/>
    <property type="match status" value="1"/>
</dbReference>
<dbReference type="GO" id="GO:0009306">
    <property type="term" value="P:protein secretion"/>
    <property type="evidence" value="ECO:0007669"/>
    <property type="project" value="InterPro"/>
</dbReference>
<dbReference type="PANTHER" id="PTHR30587">
    <property type="entry name" value="FLAGELLAR BIOSYNTHETIC PROTEIN FLIP"/>
    <property type="match status" value="1"/>
</dbReference>
<protein>
    <recommendedName>
        <fullName evidence="3">Flagellar biosynthetic protein FliP</fullName>
    </recommendedName>
</protein>
<dbReference type="PANTHER" id="PTHR30587:SF0">
    <property type="entry name" value="FLAGELLAR BIOSYNTHETIC PROTEIN FLIP"/>
    <property type="match status" value="1"/>
</dbReference>
<keyword evidence="9 13" id="KW-1133">Transmembrane helix</keyword>
<sequence length="246" mass="27384">MFPLLFVSLCYSQSTSTQPGLPLPELNISLRQTDNPSEFTSTLQVFIILTVLSIAPSFLIMMTSFTRFIVVFSFLRQGLAIPQIPPNQVLAGLALFLTFFVMAPIIKSINEEALQPYLTSEIGQREAFEKALSPIRDFMLRQTRTDDIQLMQRLSGLDSIESKADLPTHVLIPSFIISELTTAFTIGFLLFIPFLVIDMVVASILMAMGMLMVPPISISLPFKILLFVLVDGWNLLIYSLVSGIKG</sequence>
<dbReference type="PRINTS" id="PR00951">
    <property type="entry name" value="FLGBIOSNFLIP"/>
</dbReference>
<evidence type="ECO:0000256" key="2">
    <source>
        <dbReference type="ARBA" id="ARBA00004651"/>
    </source>
</evidence>
<evidence type="ECO:0000256" key="9">
    <source>
        <dbReference type="ARBA" id="ARBA00022989"/>
    </source>
</evidence>
<keyword evidence="5" id="KW-1003">Cell membrane</keyword>
<keyword evidence="4" id="KW-0813">Transport</keyword>
<feature type="transmembrane region" description="Helical" evidence="13">
    <location>
        <begin position="87"/>
        <end position="106"/>
    </location>
</feature>
<dbReference type="GO" id="GO:0044781">
    <property type="term" value="P:bacterial-type flagellum organization"/>
    <property type="evidence" value="ECO:0007669"/>
    <property type="project" value="UniProtKB-KW"/>
</dbReference>
<feature type="transmembrane region" description="Helical" evidence="13">
    <location>
        <begin position="220"/>
        <end position="241"/>
    </location>
</feature>
<keyword evidence="11" id="KW-0975">Bacterial flagellum</keyword>
<keyword evidence="8" id="KW-0653">Protein transport</keyword>
<gene>
    <name evidence="14" type="ORF">METZ01_LOCUS153061</name>
</gene>